<feature type="chain" id="PRO_5004874980" description="Lipoprotein" evidence="1">
    <location>
        <begin position="23"/>
        <end position="278"/>
    </location>
</feature>
<protein>
    <recommendedName>
        <fullName evidence="4">Lipoprotein</fullName>
    </recommendedName>
</protein>
<dbReference type="KEGG" id="msr:AU15_19625"/>
<evidence type="ECO:0008006" key="4">
    <source>
        <dbReference type="Google" id="ProtNLM"/>
    </source>
</evidence>
<evidence type="ECO:0000313" key="2">
    <source>
        <dbReference type="EMBL" id="AHI32639.1"/>
    </source>
</evidence>
<dbReference type="AlphaFoldDB" id="W5YUU5"/>
<reference evidence="2 3" key="1">
    <citation type="journal article" date="2014" name="Genome Announc.">
        <title>Draft Genome Sequences of Marinobacter similis A3d10T and Marinobacter salarius R9SW1T.</title>
        <authorList>
            <person name="Ivanova E.P."/>
            <person name="Ng H.J."/>
            <person name="Webb H.K."/>
            <person name="Feng G."/>
            <person name="Oshima K."/>
            <person name="Hattori M."/>
            <person name="Ohkuma M."/>
            <person name="Sergeev A.F."/>
            <person name="Mikhailov V.V."/>
            <person name="Crawford R.J."/>
            <person name="Sawabe T."/>
        </authorList>
    </citation>
    <scope>NUCLEOTIDE SEQUENCE [LARGE SCALE GENOMIC DNA]</scope>
    <source>
        <strain evidence="3">A3d10 and R9SW1</strain>
    </source>
</reference>
<gene>
    <name evidence="2" type="ORF">AU15_19625</name>
</gene>
<sequence length="278" mass="30598">MKRLVGSLCLVGAMMTAAPVWASTDAPSGKPFPEVTFDRVSEIFGHNLDTSEERLQTLLLAIGMDHTTPTSPHFQEEVGIPFIVHYGPNHWVNRLTSGDMSVDVLVNNALLLLFAEADIPNREQAAFDLMKLASDKGYWPADYFVAETNLLNHLVRGPEVAIPMAPTIEASGLKQLAQDTMDAFNRCAEIGFAPCRYRIGFWLSNSQQTLQDGLKVLQAAIDVNLKDTRYEDKLDGALVAAAQELAERGGAIGLDSDTVDQYRKLIDQYSRSASRLVN</sequence>
<dbReference type="HOGENOM" id="CLU_986116_0_0_6"/>
<keyword evidence="1" id="KW-0732">Signal</keyword>
<dbReference type="EMBL" id="CP007152">
    <property type="protein sequence ID" value="AHI32639.1"/>
    <property type="molecule type" value="Genomic_DNA"/>
</dbReference>
<organism evidence="2 3">
    <name type="scientific">Marinobacter salarius</name>
    <dbReference type="NCBI Taxonomy" id="1420917"/>
    <lineage>
        <taxon>Bacteria</taxon>
        <taxon>Pseudomonadati</taxon>
        <taxon>Pseudomonadota</taxon>
        <taxon>Gammaproteobacteria</taxon>
        <taxon>Pseudomonadales</taxon>
        <taxon>Marinobacteraceae</taxon>
        <taxon>Marinobacter</taxon>
    </lineage>
</organism>
<dbReference type="Proteomes" id="UP000035081">
    <property type="component" value="Chromosome"/>
</dbReference>
<accession>W5YUU5</accession>
<name>W5YUU5_9GAMM</name>
<proteinExistence type="predicted"/>
<evidence type="ECO:0000256" key="1">
    <source>
        <dbReference type="SAM" id="SignalP"/>
    </source>
</evidence>
<evidence type="ECO:0000313" key="3">
    <source>
        <dbReference type="Proteomes" id="UP000035081"/>
    </source>
</evidence>
<feature type="signal peptide" evidence="1">
    <location>
        <begin position="1"/>
        <end position="22"/>
    </location>
</feature>